<accession>A0A558JBR1</accession>
<evidence type="ECO:0000313" key="3">
    <source>
        <dbReference type="Proteomes" id="UP000317288"/>
    </source>
</evidence>
<sequence length="152" mass="16989">MSYLYQWWDIIVFLLFAVFHVGGWLEIRSKLITDPLNCRDEREFAASALNNASVAGVTAVSILIPASLLMIQLGAERTGFPSRALEDVFRASLWFLLSLAFGLFLLFLIPMRSQKYNVVRDLLTGIPFGPQLAALLIGMIWLVAGIYTAVYS</sequence>
<gene>
    <name evidence="2" type="ORF">FQP89_08060</name>
</gene>
<feature type="transmembrane region" description="Helical" evidence="1">
    <location>
        <begin position="132"/>
        <end position="150"/>
    </location>
</feature>
<organism evidence="2 3">
    <name type="scientific">Vreelandella titanicae</name>
    <dbReference type="NCBI Taxonomy" id="664683"/>
    <lineage>
        <taxon>Bacteria</taxon>
        <taxon>Pseudomonadati</taxon>
        <taxon>Pseudomonadota</taxon>
        <taxon>Gammaproteobacteria</taxon>
        <taxon>Oceanospirillales</taxon>
        <taxon>Halomonadaceae</taxon>
        <taxon>Vreelandella</taxon>
    </lineage>
</organism>
<dbReference type="RefSeq" id="WP_144810554.1">
    <property type="nucleotide sequence ID" value="NZ_VNFE01000002.1"/>
</dbReference>
<feature type="transmembrane region" description="Helical" evidence="1">
    <location>
        <begin position="91"/>
        <end position="111"/>
    </location>
</feature>
<name>A0A558JBR1_9GAMM</name>
<dbReference type="AlphaFoldDB" id="A0A558JBR1"/>
<evidence type="ECO:0008006" key="4">
    <source>
        <dbReference type="Google" id="ProtNLM"/>
    </source>
</evidence>
<evidence type="ECO:0000256" key="1">
    <source>
        <dbReference type="SAM" id="Phobius"/>
    </source>
</evidence>
<keyword evidence="1" id="KW-0472">Membrane</keyword>
<reference evidence="2 3" key="1">
    <citation type="submission" date="2019-07" db="EMBL/GenBank/DDBJ databases">
        <title>Diversity of Bacteria from Kongsfjorden, Arctic.</title>
        <authorList>
            <person name="Yu Y."/>
        </authorList>
    </citation>
    <scope>NUCLEOTIDE SEQUENCE [LARGE SCALE GENOMIC DNA]</scope>
    <source>
        <strain evidence="2 3">SM1922</strain>
    </source>
</reference>
<dbReference type="Proteomes" id="UP000317288">
    <property type="component" value="Unassembled WGS sequence"/>
</dbReference>
<dbReference type="EMBL" id="VNFE01000002">
    <property type="protein sequence ID" value="TVU91024.1"/>
    <property type="molecule type" value="Genomic_DNA"/>
</dbReference>
<feature type="transmembrane region" description="Helical" evidence="1">
    <location>
        <begin position="6"/>
        <end position="27"/>
    </location>
</feature>
<comment type="caution">
    <text evidence="2">The sequence shown here is derived from an EMBL/GenBank/DDBJ whole genome shotgun (WGS) entry which is preliminary data.</text>
</comment>
<evidence type="ECO:0000313" key="2">
    <source>
        <dbReference type="EMBL" id="TVU91024.1"/>
    </source>
</evidence>
<feature type="transmembrane region" description="Helical" evidence="1">
    <location>
        <begin position="48"/>
        <end position="71"/>
    </location>
</feature>
<protein>
    <recommendedName>
        <fullName evidence="4">DUF2269 family protein</fullName>
    </recommendedName>
</protein>
<keyword evidence="1" id="KW-0812">Transmembrane</keyword>
<proteinExistence type="predicted"/>
<keyword evidence="1" id="KW-1133">Transmembrane helix</keyword>